<dbReference type="Proteomes" id="UP000790709">
    <property type="component" value="Unassembled WGS sequence"/>
</dbReference>
<evidence type="ECO:0000313" key="2">
    <source>
        <dbReference type="Proteomes" id="UP000790709"/>
    </source>
</evidence>
<evidence type="ECO:0000313" key="1">
    <source>
        <dbReference type="EMBL" id="KAH7929256.1"/>
    </source>
</evidence>
<accession>A0ACB8BTI8</accession>
<reference evidence="1" key="1">
    <citation type="journal article" date="2021" name="New Phytol.">
        <title>Evolutionary innovations through gain and loss of genes in the ectomycorrhizal Boletales.</title>
        <authorList>
            <person name="Wu G."/>
            <person name="Miyauchi S."/>
            <person name="Morin E."/>
            <person name="Kuo A."/>
            <person name="Drula E."/>
            <person name="Varga T."/>
            <person name="Kohler A."/>
            <person name="Feng B."/>
            <person name="Cao Y."/>
            <person name="Lipzen A."/>
            <person name="Daum C."/>
            <person name="Hundley H."/>
            <person name="Pangilinan J."/>
            <person name="Johnson J."/>
            <person name="Barry K."/>
            <person name="LaButti K."/>
            <person name="Ng V."/>
            <person name="Ahrendt S."/>
            <person name="Min B."/>
            <person name="Choi I.G."/>
            <person name="Park H."/>
            <person name="Plett J.M."/>
            <person name="Magnuson J."/>
            <person name="Spatafora J.W."/>
            <person name="Nagy L.G."/>
            <person name="Henrissat B."/>
            <person name="Grigoriev I.V."/>
            <person name="Yang Z.L."/>
            <person name="Xu J."/>
            <person name="Martin F.M."/>
        </authorList>
    </citation>
    <scope>NUCLEOTIDE SEQUENCE</scope>
    <source>
        <strain evidence="1">KUC20120723A-06</strain>
    </source>
</reference>
<name>A0ACB8BTI8_9AGAM</name>
<sequence length="75" mass="8457">MHRHPLTTDLHCTALPGFTGSHPIPSRPLVTVRVRALHTYYYLPTLPLLCVHILISVSFRSLSMRSLLNSNFVSC</sequence>
<proteinExistence type="predicted"/>
<keyword evidence="2" id="KW-1185">Reference proteome</keyword>
<organism evidence="1 2">
    <name type="scientific">Leucogyrophana mollusca</name>
    <dbReference type="NCBI Taxonomy" id="85980"/>
    <lineage>
        <taxon>Eukaryota</taxon>
        <taxon>Fungi</taxon>
        <taxon>Dikarya</taxon>
        <taxon>Basidiomycota</taxon>
        <taxon>Agaricomycotina</taxon>
        <taxon>Agaricomycetes</taxon>
        <taxon>Agaricomycetidae</taxon>
        <taxon>Boletales</taxon>
        <taxon>Boletales incertae sedis</taxon>
        <taxon>Leucogyrophana</taxon>
    </lineage>
</organism>
<comment type="caution">
    <text evidence="1">The sequence shown here is derived from an EMBL/GenBank/DDBJ whole genome shotgun (WGS) entry which is preliminary data.</text>
</comment>
<gene>
    <name evidence="1" type="ORF">BV22DRAFT_1029695</name>
</gene>
<dbReference type="EMBL" id="MU266343">
    <property type="protein sequence ID" value="KAH7929256.1"/>
    <property type="molecule type" value="Genomic_DNA"/>
</dbReference>
<protein>
    <submittedName>
        <fullName evidence="1">Uncharacterized protein</fullName>
    </submittedName>
</protein>